<protein>
    <submittedName>
        <fullName evidence="1">Uncharacterized protein</fullName>
    </submittedName>
</protein>
<evidence type="ECO:0000313" key="2">
    <source>
        <dbReference type="Proteomes" id="UP001353858"/>
    </source>
</evidence>
<dbReference type="EMBL" id="JARPUR010000005">
    <property type="protein sequence ID" value="KAK4875490.1"/>
    <property type="molecule type" value="Genomic_DNA"/>
</dbReference>
<comment type="caution">
    <text evidence="1">The sequence shown here is derived from an EMBL/GenBank/DDBJ whole genome shotgun (WGS) entry which is preliminary data.</text>
</comment>
<gene>
    <name evidence="1" type="ORF">RN001_011912</name>
</gene>
<reference evidence="2" key="1">
    <citation type="submission" date="2023-01" db="EMBL/GenBank/DDBJ databases">
        <title>Key to firefly adult light organ development and bioluminescence: homeobox transcription factors regulate luciferase expression and transportation to peroxisome.</title>
        <authorList>
            <person name="Fu X."/>
        </authorList>
    </citation>
    <scope>NUCLEOTIDE SEQUENCE [LARGE SCALE GENOMIC DNA]</scope>
</reference>
<name>A0AAN7SPA1_9COLE</name>
<dbReference type="AlphaFoldDB" id="A0AAN7SPA1"/>
<keyword evidence="2" id="KW-1185">Reference proteome</keyword>
<organism evidence="1 2">
    <name type="scientific">Aquatica leii</name>
    <dbReference type="NCBI Taxonomy" id="1421715"/>
    <lineage>
        <taxon>Eukaryota</taxon>
        <taxon>Metazoa</taxon>
        <taxon>Ecdysozoa</taxon>
        <taxon>Arthropoda</taxon>
        <taxon>Hexapoda</taxon>
        <taxon>Insecta</taxon>
        <taxon>Pterygota</taxon>
        <taxon>Neoptera</taxon>
        <taxon>Endopterygota</taxon>
        <taxon>Coleoptera</taxon>
        <taxon>Polyphaga</taxon>
        <taxon>Elateriformia</taxon>
        <taxon>Elateroidea</taxon>
        <taxon>Lampyridae</taxon>
        <taxon>Luciolinae</taxon>
        <taxon>Aquatica</taxon>
    </lineage>
</organism>
<evidence type="ECO:0000313" key="1">
    <source>
        <dbReference type="EMBL" id="KAK4875490.1"/>
    </source>
</evidence>
<accession>A0AAN7SPA1</accession>
<dbReference type="Proteomes" id="UP001353858">
    <property type="component" value="Unassembled WGS sequence"/>
</dbReference>
<proteinExistence type="predicted"/>
<sequence>MQLKRNKHNIDTMEIPSISSINFYGQRYKRLGQAVEQINSTDDNTPVSILLIPPEVDIQTDEEDVDDDDLLSSSIPKDVPGEVEVVYDSDEDDDTISLSIIQDMLHKARHNPKNTKTHVPNWSDDLENLEEMEGTYTPEIICKLANTHYLKNY</sequence>